<gene>
    <name evidence="3" type="ORF">BJ322DRAFT_250167</name>
</gene>
<dbReference type="Proteomes" id="UP000736335">
    <property type="component" value="Unassembled WGS sequence"/>
</dbReference>
<dbReference type="Pfam" id="PF14033">
    <property type="entry name" value="DUF4246"/>
    <property type="match status" value="1"/>
</dbReference>
<dbReference type="InterPro" id="IPR049207">
    <property type="entry name" value="DUF4246_N"/>
</dbReference>
<dbReference type="EMBL" id="WIUZ02000013">
    <property type="protein sequence ID" value="KAF9781872.1"/>
    <property type="molecule type" value="Genomic_DNA"/>
</dbReference>
<dbReference type="OrthoDB" id="415532at2759"/>
<evidence type="ECO:0000313" key="3">
    <source>
        <dbReference type="EMBL" id="KAF9781872.1"/>
    </source>
</evidence>
<proteinExistence type="predicted"/>
<dbReference type="PANTHER" id="PTHR33119">
    <property type="entry name" value="IFI3P"/>
    <property type="match status" value="1"/>
</dbReference>
<dbReference type="Pfam" id="PF21666">
    <property type="entry name" value="DUF4246_N"/>
    <property type="match status" value="1"/>
</dbReference>
<evidence type="ECO:0000259" key="2">
    <source>
        <dbReference type="Pfam" id="PF21666"/>
    </source>
</evidence>
<accession>A0A9P6HBQ4</accession>
<dbReference type="InterPro" id="IPR025340">
    <property type="entry name" value="DUF4246"/>
</dbReference>
<evidence type="ECO:0000313" key="4">
    <source>
        <dbReference type="Proteomes" id="UP000736335"/>
    </source>
</evidence>
<feature type="domain" description="DUF4246" evidence="1">
    <location>
        <begin position="106"/>
        <end position="498"/>
    </location>
</feature>
<organism evidence="3 4">
    <name type="scientific">Thelephora terrestris</name>
    <dbReference type="NCBI Taxonomy" id="56493"/>
    <lineage>
        <taxon>Eukaryota</taxon>
        <taxon>Fungi</taxon>
        <taxon>Dikarya</taxon>
        <taxon>Basidiomycota</taxon>
        <taxon>Agaricomycotina</taxon>
        <taxon>Agaricomycetes</taxon>
        <taxon>Thelephorales</taxon>
        <taxon>Thelephoraceae</taxon>
        <taxon>Thelephora</taxon>
    </lineage>
</organism>
<dbReference type="PANTHER" id="PTHR33119:SF1">
    <property type="entry name" value="FE2OG DIOXYGENASE DOMAIN-CONTAINING PROTEIN"/>
    <property type="match status" value="1"/>
</dbReference>
<evidence type="ECO:0000259" key="1">
    <source>
        <dbReference type="Pfam" id="PF14033"/>
    </source>
</evidence>
<reference evidence="3" key="1">
    <citation type="journal article" date="2020" name="Nat. Commun.">
        <title>Large-scale genome sequencing of mycorrhizal fungi provides insights into the early evolution of symbiotic traits.</title>
        <authorList>
            <person name="Miyauchi S."/>
            <person name="Kiss E."/>
            <person name="Kuo A."/>
            <person name="Drula E."/>
            <person name="Kohler A."/>
            <person name="Sanchez-Garcia M."/>
            <person name="Morin E."/>
            <person name="Andreopoulos B."/>
            <person name="Barry K.W."/>
            <person name="Bonito G."/>
            <person name="Buee M."/>
            <person name="Carver A."/>
            <person name="Chen C."/>
            <person name="Cichocki N."/>
            <person name="Clum A."/>
            <person name="Culley D."/>
            <person name="Crous P.W."/>
            <person name="Fauchery L."/>
            <person name="Girlanda M."/>
            <person name="Hayes R.D."/>
            <person name="Keri Z."/>
            <person name="LaButti K."/>
            <person name="Lipzen A."/>
            <person name="Lombard V."/>
            <person name="Magnuson J."/>
            <person name="Maillard F."/>
            <person name="Murat C."/>
            <person name="Nolan M."/>
            <person name="Ohm R.A."/>
            <person name="Pangilinan J."/>
            <person name="Pereira M.F."/>
            <person name="Perotto S."/>
            <person name="Peter M."/>
            <person name="Pfister S."/>
            <person name="Riley R."/>
            <person name="Sitrit Y."/>
            <person name="Stielow J.B."/>
            <person name="Szollosi G."/>
            <person name="Zifcakova L."/>
            <person name="Stursova M."/>
            <person name="Spatafora J.W."/>
            <person name="Tedersoo L."/>
            <person name="Vaario L.M."/>
            <person name="Yamada A."/>
            <person name="Yan M."/>
            <person name="Wang P."/>
            <person name="Xu J."/>
            <person name="Bruns T."/>
            <person name="Baldrian P."/>
            <person name="Vilgalys R."/>
            <person name="Dunand C."/>
            <person name="Henrissat B."/>
            <person name="Grigoriev I.V."/>
            <person name="Hibbett D."/>
            <person name="Nagy L.G."/>
            <person name="Martin F.M."/>
        </authorList>
    </citation>
    <scope>NUCLEOTIDE SEQUENCE</scope>
    <source>
        <strain evidence="3">UH-Tt-Lm1</strain>
    </source>
</reference>
<feature type="domain" description="DUF4246" evidence="2">
    <location>
        <begin position="26"/>
        <end position="86"/>
    </location>
</feature>
<comment type="caution">
    <text evidence="3">The sequence shown here is derived from an EMBL/GenBank/DDBJ whole genome shotgun (WGS) entry which is preliminary data.</text>
</comment>
<name>A0A9P6HBQ4_9AGAM</name>
<reference evidence="3" key="2">
    <citation type="submission" date="2020-11" db="EMBL/GenBank/DDBJ databases">
        <authorList>
            <consortium name="DOE Joint Genome Institute"/>
            <person name="Kuo A."/>
            <person name="Miyauchi S."/>
            <person name="Kiss E."/>
            <person name="Drula E."/>
            <person name="Kohler A."/>
            <person name="Sanchez-Garcia M."/>
            <person name="Andreopoulos B."/>
            <person name="Barry K.W."/>
            <person name="Bonito G."/>
            <person name="Buee M."/>
            <person name="Carver A."/>
            <person name="Chen C."/>
            <person name="Cichocki N."/>
            <person name="Clum A."/>
            <person name="Culley D."/>
            <person name="Crous P.W."/>
            <person name="Fauchery L."/>
            <person name="Girlanda M."/>
            <person name="Hayes R."/>
            <person name="Keri Z."/>
            <person name="Labutti K."/>
            <person name="Lipzen A."/>
            <person name="Lombard V."/>
            <person name="Magnuson J."/>
            <person name="Maillard F."/>
            <person name="Morin E."/>
            <person name="Murat C."/>
            <person name="Nolan M."/>
            <person name="Ohm R."/>
            <person name="Pangilinan J."/>
            <person name="Pereira M."/>
            <person name="Perotto S."/>
            <person name="Peter M."/>
            <person name="Riley R."/>
            <person name="Sitrit Y."/>
            <person name="Stielow B."/>
            <person name="Szollosi G."/>
            <person name="Zifcakova L."/>
            <person name="Stursova M."/>
            <person name="Spatafora J.W."/>
            <person name="Tedersoo L."/>
            <person name="Vaario L.-M."/>
            <person name="Yamada A."/>
            <person name="Yan M."/>
            <person name="Wang P."/>
            <person name="Xu J."/>
            <person name="Bruns T."/>
            <person name="Baldrian P."/>
            <person name="Vilgalys R."/>
            <person name="Henrissat B."/>
            <person name="Grigoriev I.V."/>
            <person name="Hibbett D."/>
            <person name="Nagy L.G."/>
            <person name="Martin F.M."/>
        </authorList>
    </citation>
    <scope>NUCLEOTIDE SEQUENCE</scope>
    <source>
        <strain evidence="3">UH-Tt-Lm1</strain>
    </source>
</reference>
<sequence length="564" mass="65286">MAKTSARIRTRPYEWRWPPPPIEFPKRGFSHPFHMSSSDHGQLEAKEHPRTIVELRMCALSHRIREMPAWWEEMKDETNVERWRQEALQRAENDGDEQQVWKLTLQMVSYVLEELQGYADLRDLETGIEAGPAERIWKSDKLIPSSLREKLLGAVDCLEDVPNSKKDWRSGSGGLVLDLVDPSLYPRVQRRAPRRPEYPWSKVHTPWMFQLLPSDFYVDLDGKVSLKSPYINNVHPTRDKGLYSVIPEVLQLALPMFERVLSDMIRPLLRMRIATSAKRGQAEEENADCIWEGDGFHPNSFSEEEHEDHPEKWLTKPTLRTPNAREHYDGDLEVMKDRVSLRGRTLQVIVKLVNIVLTPENPRCPGGKWHVEGMRSESIVANFAYYYDSENVTESRLAFRRATSGPLVHEQDDVMCMRVLYNMVPGSPLVQDVGDVIIKPHRCVAFPNLYQHRVEPFELQDPTRLGHRKILLLFLVDPIRRIPSASDVAPQQRDWVVDAMRGAGANSLFARLPDEILAMIAEYIDRTMSRLEAEKYREALLAGRTAFVEENNKDSFEVEYHMGY</sequence>
<protein>
    <submittedName>
        <fullName evidence="3">Uncharacterized protein</fullName>
    </submittedName>
</protein>
<keyword evidence="4" id="KW-1185">Reference proteome</keyword>
<dbReference type="InterPro" id="IPR049192">
    <property type="entry name" value="DUF4246_C"/>
</dbReference>
<dbReference type="AlphaFoldDB" id="A0A9P6HBQ4"/>